<evidence type="ECO:0000313" key="6">
    <source>
        <dbReference type="Proteomes" id="UP000074119"/>
    </source>
</evidence>
<dbReference type="Gene3D" id="3.30.70.920">
    <property type="match status" value="1"/>
</dbReference>
<dbReference type="Pfam" id="PF13404">
    <property type="entry name" value="HTH_AsnC-type"/>
    <property type="match status" value="1"/>
</dbReference>
<proteinExistence type="predicted"/>
<dbReference type="RefSeq" id="WP_008246525.1">
    <property type="nucleotide sequence ID" value="NZ_CP014544.1"/>
</dbReference>
<evidence type="ECO:0000259" key="4">
    <source>
        <dbReference type="PROSITE" id="PS50956"/>
    </source>
</evidence>
<dbReference type="STRING" id="1470434.AZF00_05250"/>
<dbReference type="InterPro" id="IPR036390">
    <property type="entry name" value="WH_DNA-bd_sf"/>
</dbReference>
<dbReference type="GO" id="GO:0043200">
    <property type="term" value="P:response to amino acid"/>
    <property type="evidence" value="ECO:0007669"/>
    <property type="project" value="TreeGrafter"/>
</dbReference>
<protein>
    <submittedName>
        <fullName evidence="5">AsnC family transcriptional regulator</fullName>
    </submittedName>
</protein>
<dbReference type="InterPro" id="IPR019887">
    <property type="entry name" value="Tscrpt_reg_AsnC/Lrp_C"/>
</dbReference>
<evidence type="ECO:0000256" key="2">
    <source>
        <dbReference type="ARBA" id="ARBA00023125"/>
    </source>
</evidence>
<evidence type="ECO:0000256" key="1">
    <source>
        <dbReference type="ARBA" id="ARBA00023015"/>
    </source>
</evidence>
<evidence type="ECO:0000313" key="5">
    <source>
        <dbReference type="EMBL" id="AMO67739.1"/>
    </source>
</evidence>
<dbReference type="PROSITE" id="PS50956">
    <property type="entry name" value="HTH_ASNC_2"/>
    <property type="match status" value="1"/>
</dbReference>
<dbReference type="SUPFAM" id="SSF46785">
    <property type="entry name" value="Winged helix' DNA-binding domain"/>
    <property type="match status" value="1"/>
</dbReference>
<keyword evidence="1" id="KW-0805">Transcription regulation</keyword>
<sequence>MTELEGDDHLRPAPSQHMDEVDHRIVAHLRRDGRMAFKALATELSLTEATVRSRVRRLEEGDSLRVVAVTDYEAVGYSMMLAVGIQVEGRPADAVANDLAAFPEVFSVCQVVGTLDIETLAVAKDQESLTELLVRLGAVPGVRKLQPSVALDVLKNQSNWVPFGHGV</sequence>
<name>A0A127M3B6_9GAMM</name>
<dbReference type="PANTHER" id="PTHR30154">
    <property type="entry name" value="LEUCINE-RESPONSIVE REGULATORY PROTEIN"/>
    <property type="match status" value="1"/>
</dbReference>
<dbReference type="PANTHER" id="PTHR30154:SF34">
    <property type="entry name" value="TRANSCRIPTIONAL REGULATOR AZLB"/>
    <property type="match status" value="1"/>
</dbReference>
<dbReference type="SUPFAM" id="SSF54909">
    <property type="entry name" value="Dimeric alpha+beta barrel"/>
    <property type="match status" value="1"/>
</dbReference>
<dbReference type="Pfam" id="PF01037">
    <property type="entry name" value="AsnC_trans_reg"/>
    <property type="match status" value="1"/>
</dbReference>
<dbReference type="GO" id="GO:0005829">
    <property type="term" value="C:cytosol"/>
    <property type="evidence" value="ECO:0007669"/>
    <property type="project" value="TreeGrafter"/>
</dbReference>
<dbReference type="GO" id="GO:0043565">
    <property type="term" value="F:sequence-specific DNA binding"/>
    <property type="evidence" value="ECO:0007669"/>
    <property type="project" value="InterPro"/>
</dbReference>
<dbReference type="Gene3D" id="1.10.10.10">
    <property type="entry name" value="Winged helix-like DNA-binding domain superfamily/Winged helix DNA-binding domain"/>
    <property type="match status" value="1"/>
</dbReference>
<dbReference type="AlphaFoldDB" id="A0A127M3B6"/>
<dbReference type="EMBL" id="CP014544">
    <property type="protein sequence ID" value="AMO67739.1"/>
    <property type="molecule type" value="Genomic_DNA"/>
</dbReference>
<keyword evidence="2" id="KW-0238">DNA-binding</keyword>
<dbReference type="SMART" id="SM00344">
    <property type="entry name" value="HTH_ASNC"/>
    <property type="match status" value="1"/>
</dbReference>
<organism evidence="5 6">
    <name type="scientific">Zhongshania aliphaticivorans</name>
    <dbReference type="NCBI Taxonomy" id="1470434"/>
    <lineage>
        <taxon>Bacteria</taxon>
        <taxon>Pseudomonadati</taxon>
        <taxon>Pseudomonadota</taxon>
        <taxon>Gammaproteobacteria</taxon>
        <taxon>Cellvibrionales</taxon>
        <taxon>Spongiibacteraceae</taxon>
        <taxon>Zhongshania</taxon>
    </lineage>
</organism>
<feature type="domain" description="HTH asnC-type" evidence="4">
    <location>
        <begin position="18"/>
        <end position="78"/>
    </location>
</feature>
<dbReference type="InterPro" id="IPR036388">
    <property type="entry name" value="WH-like_DNA-bd_sf"/>
</dbReference>
<dbReference type="InterPro" id="IPR011008">
    <property type="entry name" value="Dimeric_a/b-barrel"/>
</dbReference>
<dbReference type="PRINTS" id="PR00033">
    <property type="entry name" value="HTHASNC"/>
</dbReference>
<keyword evidence="3" id="KW-0804">Transcription</keyword>
<dbReference type="InterPro" id="IPR000485">
    <property type="entry name" value="AsnC-type_HTH_dom"/>
</dbReference>
<dbReference type="Proteomes" id="UP000074119">
    <property type="component" value="Chromosome"/>
</dbReference>
<gene>
    <name evidence="5" type="ORF">AZF00_05250</name>
</gene>
<dbReference type="KEGG" id="zal:AZF00_05250"/>
<evidence type="ECO:0000256" key="3">
    <source>
        <dbReference type="ARBA" id="ARBA00023163"/>
    </source>
</evidence>
<dbReference type="InterPro" id="IPR019888">
    <property type="entry name" value="Tscrpt_reg_AsnC-like"/>
</dbReference>
<accession>A0A127M3B6</accession>
<reference evidence="5 6" key="1">
    <citation type="submission" date="2015-12" db="EMBL/GenBank/DDBJ databases">
        <authorList>
            <person name="Shamseldin A."/>
            <person name="Moawad H."/>
            <person name="Abd El-Rahim W.M."/>
            <person name="Sadowsky M.J."/>
        </authorList>
    </citation>
    <scope>NUCLEOTIDE SEQUENCE [LARGE SCALE GENOMIC DNA]</scope>
    <source>
        <strain evidence="5 6">SM2</strain>
    </source>
</reference>